<reference evidence="1" key="1">
    <citation type="submission" date="2021-02" db="EMBL/GenBank/DDBJ databases">
        <authorList>
            <consortium name="DOE Joint Genome Institute"/>
            <person name="Ahrendt S."/>
            <person name="Looney B.P."/>
            <person name="Miyauchi S."/>
            <person name="Morin E."/>
            <person name="Drula E."/>
            <person name="Courty P.E."/>
            <person name="Chicoki N."/>
            <person name="Fauchery L."/>
            <person name="Kohler A."/>
            <person name="Kuo A."/>
            <person name="Labutti K."/>
            <person name="Pangilinan J."/>
            <person name="Lipzen A."/>
            <person name="Riley R."/>
            <person name="Andreopoulos W."/>
            <person name="He G."/>
            <person name="Johnson J."/>
            <person name="Barry K.W."/>
            <person name="Grigoriev I.V."/>
            <person name="Nagy L."/>
            <person name="Hibbett D."/>
            <person name="Henrissat B."/>
            <person name="Matheny P.B."/>
            <person name="Labbe J."/>
            <person name="Martin F."/>
        </authorList>
    </citation>
    <scope>NUCLEOTIDE SEQUENCE</scope>
    <source>
        <strain evidence="1">EC-137</strain>
    </source>
</reference>
<protein>
    <submittedName>
        <fullName evidence="1">Uncharacterized protein</fullName>
    </submittedName>
</protein>
<dbReference type="Proteomes" id="UP000814128">
    <property type="component" value="Unassembled WGS sequence"/>
</dbReference>
<sequence>MTVPDGNRADVEPASSGATTKPDDPFTQLPDEFLAVLTQSGVAPDAVFAHDFVSECPAEGRQALMRYSYFHAVHVAACETRDDCLICVAILSETREELEGQVREARRAAAEAMAEATTLRDERDAAQTRMIKVQTDTVDRTTTIDRLCEEAAALHAQISELESSESHVFLEPGEDRATSMGIAALRAMIANVCTDHFRSLWAGDRRPISVLIYPYWPKSRVGPLNLWLDAATIRGYLLFKRTVSRMRNAWLFATALLVALDPTKYYNYATNNPRGWAVGEKLDCDQAEKIGALAADPEIVMQIWMWCGITPEHATDAFKYALYFTFEAYILRRAPDLSCPTRLLDLYEAVRMIDIYGRGPDGLAPMVHPWPAWIPSKMTISKVAWSGNQPPPPAPAVPLWDVDRDHLAPARMLRYIHEPAHEPRPVVAAHTGLERGLWRQQRDFRSCHWGPYPTPYVESEPTHSPGFASRPTMAPATYGGSSHSFGRMGIASATVPPMPASSAPATVSFVTDLAHNDIAMDQ</sequence>
<dbReference type="EMBL" id="MU274083">
    <property type="protein sequence ID" value="KAI0026948.1"/>
    <property type="molecule type" value="Genomic_DNA"/>
</dbReference>
<organism evidence="1 2">
    <name type="scientific">Vararia minispora EC-137</name>
    <dbReference type="NCBI Taxonomy" id="1314806"/>
    <lineage>
        <taxon>Eukaryota</taxon>
        <taxon>Fungi</taxon>
        <taxon>Dikarya</taxon>
        <taxon>Basidiomycota</taxon>
        <taxon>Agaricomycotina</taxon>
        <taxon>Agaricomycetes</taxon>
        <taxon>Russulales</taxon>
        <taxon>Lachnocladiaceae</taxon>
        <taxon>Vararia</taxon>
    </lineage>
</organism>
<name>A0ACB8Q5J4_9AGAM</name>
<keyword evidence="2" id="KW-1185">Reference proteome</keyword>
<evidence type="ECO:0000313" key="2">
    <source>
        <dbReference type="Proteomes" id="UP000814128"/>
    </source>
</evidence>
<evidence type="ECO:0000313" key="1">
    <source>
        <dbReference type="EMBL" id="KAI0026948.1"/>
    </source>
</evidence>
<accession>A0ACB8Q5J4</accession>
<reference evidence="1" key="2">
    <citation type="journal article" date="2022" name="New Phytol.">
        <title>Evolutionary transition to the ectomycorrhizal habit in the genomes of a hyperdiverse lineage of mushroom-forming fungi.</title>
        <authorList>
            <person name="Looney B."/>
            <person name="Miyauchi S."/>
            <person name="Morin E."/>
            <person name="Drula E."/>
            <person name="Courty P.E."/>
            <person name="Kohler A."/>
            <person name="Kuo A."/>
            <person name="LaButti K."/>
            <person name="Pangilinan J."/>
            <person name="Lipzen A."/>
            <person name="Riley R."/>
            <person name="Andreopoulos W."/>
            <person name="He G."/>
            <person name="Johnson J."/>
            <person name="Nolan M."/>
            <person name="Tritt A."/>
            <person name="Barry K.W."/>
            <person name="Grigoriev I.V."/>
            <person name="Nagy L.G."/>
            <person name="Hibbett D."/>
            <person name="Henrissat B."/>
            <person name="Matheny P.B."/>
            <person name="Labbe J."/>
            <person name="Martin F.M."/>
        </authorList>
    </citation>
    <scope>NUCLEOTIDE SEQUENCE</scope>
    <source>
        <strain evidence="1">EC-137</strain>
    </source>
</reference>
<proteinExistence type="predicted"/>
<comment type="caution">
    <text evidence="1">The sequence shown here is derived from an EMBL/GenBank/DDBJ whole genome shotgun (WGS) entry which is preliminary data.</text>
</comment>
<gene>
    <name evidence="1" type="ORF">K488DRAFT_74945</name>
</gene>